<feature type="compositionally biased region" description="Gly residues" evidence="2">
    <location>
        <begin position="346"/>
        <end position="366"/>
    </location>
</feature>
<feature type="compositionally biased region" description="Low complexity" evidence="2">
    <location>
        <begin position="264"/>
        <end position="293"/>
    </location>
</feature>
<feature type="compositionally biased region" description="Gly residues" evidence="2">
    <location>
        <begin position="294"/>
        <end position="305"/>
    </location>
</feature>
<organism evidence="4 5">
    <name type="scientific">Prauserella shujinwangii</name>
    <dbReference type="NCBI Taxonomy" id="1453103"/>
    <lineage>
        <taxon>Bacteria</taxon>
        <taxon>Bacillati</taxon>
        <taxon>Actinomycetota</taxon>
        <taxon>Actinomycetes</taxon>
        <taxon>Pseudonocardiales</taxon>
        <taxon>Pseudonocardiaceae</taxon>
        <taxon>Prauserella</taxon>
    </lineage>
</organism>
<dbReference type="AlphaFoldDB" id="A0A2T0LUG2"/>
<name>A0A2T0LUG2_9PSEU</name>
<feature type="compositionally biased region" description="Low complexity" evidence="2">
    <location>
        <begin position="382"/>
        <end position="395"/>
    </location>
</feature>
<comment type="similarity">
    <text evidence="1">Belongs to the mycobacterial PPE family.</text>
</comment>
<feature type="compositionally biased region" description="Low complexity" evidence="2">
    <location>
        <begin position="215"/>
        <end position="230"/>
    </location>
</feature>
<evidence type="ECO:0000313" key="4">
    <source>
        <dbReference type="EMBL" id="PRX47482.1"/>
    </source>
</evidence>
<feature type="region of interest" description="Disordered" evidence="2">
    <location>
        <begin position="200"/>
        <end position="564"/>
    </location>
</feature>
<feature type="compositionally biased region" description="Acidic residues" evidence="2">
    <location>
        <begin position="555"/>
        <end position="564"/>
    </location>
</feature>
<keyword evidence="5" id="KW-1185">Reference proteome</keyword>
<dbReference type="EMBL" id="PVNH01000005">
    <property type="protein sequence ID" value="PRX47482.1"/>
    <property type="molecule type" value="Genomic_DNA"/>
</dbReference>
<dbReference type="Proteomes" id="UP000238362">
    <property type="component" value="Unassembled WGS sequence"/>
</dbReference>
<comment type="caution">
    <text evidence="4">The sequence shown here is derived from an EMBL/GenBank/DDBJ whole genome shotgun (WGS) entry which is preliminary data.</text>
</comment>
<feature type="compositionally biased region" description="Basic and acidic residues" evidence="2">
    <location>
        <begin position="529"/>
        <end position="538"/>
    </location>
</feature>
<evidence type="ECO:0000256" key="1">
    <source>
        <dbReference type="ARBA" id="ARBA00010652"/>
    </source>
</evidence>
<evidence type="ECO:0000259" key="3">
    <source>
        <dbReference type="Pfam" id="PF00823"/>
    </source>
</evidence>
<feature type="compositionally biased region" description="Basic and acidic residues" evidence="2">
    <location>
        <begin position="498"/>
        <end position="510"/>
    </location>
</feature>
<dbReference type="Gene3D" id="1.20.1260.20">
    <property type="entry name" value="PPE superfamily"/>
    <property type="match status" value="1"/>
</dbReference>
<dbReference type="Pfam" id="PF00823">
    <property type="entry name" value="PPE"/>
    <property type="match status" value="1"/>
</dbReference>
<sequence length="564" mass="54584">MDNLDIPALAERIREHRFTGYTENMLADEIERFRAGPGASGIGDAVDALKAVATSLSETDETLREELAKLGVEWQSEAAEQAGAALTEHARFSRDANDKVLAAAQLIFAQGEAFNRTLHKLPDPQTLRAGAGGYDAADSVLGLLGFETDHARKVAAAMEAKQQAVEALDSYARDSGENLSGTEELGPPQALRATMAPRLPEVVDAGGGPGDVTIAAGTTSAQAPTASPASAPSPGPVAPPAAAGPAPVASAAPAPIAPAPAPSAPAAGTGSAVPAPERTAPSGVTGTSSAPGGTATGGGPSGGFAGASRSGGQSDPAAGHRPGAGTAPPAAPGTSGGTPGSPTGPGPGSGSGAGSGTGGPRLGGVPGKVAPPGAPGSGAPGGTAVPPAAGMVGKVGVPGAGAPGDNSPEQHLAKGRSSGAAPQPVPPGTGTGGGSFATSPRGGLTANDIGAGAAALGAGGVAGALSGDGERRGRGVGRSAPGAARSPHQLPMGELPEEEARAQRNSERLSPRRGPQQGGLLEKAAGQGDGDHVRRFGVDDNDLFTDERLVSPDVIGDDGVEGRR</sequence>
<feature type="compositionally biased region" description="Low complexity" evidence="2">
    <location>
        <begin position="306"/>
        <end position="328"/>
    </location>
</feature>
<feature type="compositionally biased region" description="Low complexity" evidence="2">
    <location>
        <begin position="240"/>
        <end position="254"/>
    </location>
</feature>
<dbReference type="RefSeq" id="WP_106178993.1">
    <property type="nucleotide sequence ID" value="NZ_PVNH01000005.1"/>
</dbReference>
<evidence type="ECO:0000313" key="5">
    <source>
        <dbReference type="Proteomes" id="UP000238362"/>
    </source>
</evidence>
<proteinExistence type="inferred from homology"/>
<protein>
    <submittedName>
        <fullName evidence="4">PPE family protein</fullName>
    </submittedName>
</protein>
<gene>
    <name evidence="4" type="ORF">B0I33_10560</name>
</gene>
<accession>A0A2T0LUG2</accession>
<feature type="domain" description="PPE" evidence="3">
    <location>
        <begin position="32"/>
        <end position="171"/>
    </location>
</feature>
<evidence type="ECO:0000256" key="2">
    <source>
        <dbReference type="SAM" id="MobiDB-lite"/>
    </source>
</evidence>
<dbReference type="InterPro" id="IPR038332">
    <property type="entry name" value="PPE_sf"/>
</dbReference>
<reference evidence="4 5" key="1">
    <citation type="submission" date="2018-03" db="EMBL/GenBank/DDBJ databases">
        <title>Genomic Encyclopedia of Type Strains, Phase III (KMG-III): the genomes of soil and plant-associated and newly described type strains.</title>
        <authorList>
            <person name="Whitman W."/>
        </authorList>
    </citation>
    <scope>NUCLEOTIDE SEQUENCE [LARGE SCALE GENOMIC DNA]</scope>
    <source>
        <strain evidence="4 5">CGMCC 4.7125</strain>
    </source>
</reference>
<dbReference type="InterPro" id="IPR000030">
    <property type="entry name" value="PPE_dom"/>
</dbReference>
<dbReference type="OrthoDB" id="3695206at2"/>
<dbReference type="SUPFAM" id="SSF140459">
    <property type="entry name" value="PE/PPE dimer-like"/>
    <property type="match status" value="1"/>
</dbReference>